<protein>
    <recommendedName>
        <fullName evidence="4">Transcriptional regulator MntR</fullName>
    </recommendedName>
    <alternativeName>
        <fullName evidence="13">Manganese transport regulator</fullName>
    </alternativeName>
</protein>
<feature type="region of interest" description="Disordered" evidence="14">
    <location>
        <begin position="1"/>
        <end position="21"/>
    </location>
</feature>
<dbReference type="SUPFAM" id="SSF47979">
    <property type="entry name" value="Iron-dependent repressor protein, dimerization domain"/>
    <property type="match status" value="1"/>
</dbReference>
<comment type="subcellular location">
    <subcellularLocation>
        <location evidence="1">Cytoplasm</location>
    </subcellularLocation>
</comment>
<keyword evidence="18" id="KW-1185">Reference proteome</keyword>
<feature type="compositionally biased region" description="Basic residues" evidence="14">
    <location>
        <begin position="11"/>
        <end position="20"/>
    </location>
</feature>
<dbReference type="GO" id="GO:0046983">
    <property type="term" value="F:protein dimerization activity"/>
    <property type="evidence" value="ECO:0007669"/>
    <property type="project" value="InterPro"/>
</dbReference>
<dbReference type="Pfam" id="PF02742">
    <property type="entry name" value="Fe_dep_repr_C"/>
    <property type="match status" value="1"/>
</dbReference>
<evidence type="ECO:0000256" key="9">
    <source>
        <dbReference type="ARBA" id="ARBA00023159"/>
    </source>
</evidence>
<keyword evidence="10" id="KW-0804">Transcription</keyword>
<evidence type="ECO:0000256" key="14">
    <source>
        <dbReference type="SAM" id="MobiDB-lite"/>
    </source>
</evidence>
<dbReference type="GO" id="GO:0003700">
    <property type="term" value="F:DNA-binding transcription factor activity"/>
    <property type="evidence" value="ECO:0007669"/>
    <property type="project" value="InterPro"/>
</dbReference>
<name>A0A8J3D8P9_9BACT</name>
<dbReference type="InterPro" id="IPR001367">
    <property type="entry name" value="Fe_dep_repressor"/>
</dbReference>
<comment type="function">
    <text evidence="12">In the presence of manganese, represses expression of mntH and mntS. Up-regulates expression of mntP.</text>
</comment>
<dbReference type="Pfam" id="PF01325">
    <property type="entry name" value="Fe_dep_repress"/>
    <property type="match status" value="1"/>
</dbReference>
<evidence type="ECO:0000256" key="8">
    <source>
        <dbReference type="ARBA" id="ARBA00023125"/>
    </source>
</evidence>
<evidence type="ECO:0000256" key="10">
    <source>
        <dbReference type="ARBA" id="ARBA00023163"/>
    </source>
</evidence>
<dbReference type="GO" id="GO:0046914">
    <property type="term" value="F:transition metal ion binding"/>
    <property type="evidence" value="ECO:0007669"/>
    <property type="project" value="InterPro"/>
</dbReference>
<dbReference type="InterPro" id="IPR036388">
    <property type="entry name" value="WH-like_DNA-bd_sf"/>
</dbReference>
<evidence type="ECO:0000256" key="3">
    <source>
        <dbReference type="ARBA" id="ARBA00011738"/>
    </source>
</evidence>
<evidence type="ECO:0000259" key="16">
    <source>
        <dbReference type="Pfam" id="PF02742"/>
    </source>
</evidence>
<sequence>MATGNDNQTAARRHQRVRRQHSNELAQDYVEAIYDLIEAGQVARVTDLQEIFGVTHVSVVRALQRFEKRGLLDRSGDGLQLTDEGRKMAAASAVRHNLVVDFLRAIGVSETQAHADAEGLEHHISDETLAAMKRLLEAKLKIKN</sequence>
<evidence type="ECO:0000256" key="12">
    <source>
        <dbReference type="ARBA" id="ARBA00025185"/>
    </source>
</evidence>
<dbReference type="PANTHER" id="PTHR33238:SF11">
    <property type="entry name" value="TRANSCRIPTIONAL REGULATOR MNTR"/>
    <property type="match status" value="1"/>
</dbReference>
<dbReference type="InterPro" id="IPR022687">
    <property type="entry name" value="HTH_DTXR"/>
</dbReference>
<evidence type="ECO:0000256" key="5">
    <source>
        <dbReference type="ARBA" id="ARBA00022490"/>
    </source>
</evidence>
<evidence type="ECO:0000256" key="7">
    <source>
        <dbReference type="ARBA" id="ARBA00023015"/>
    </source>
</evidence>
<evidence type="ECO:0000259" key="15">
    <source>
        <dbReference type="Pfam" id="PF01325"/>
    </source>
</evidence>
<evidence type="ECO:0000256" key="2">
    <source>
        <dbReference type="ARBA" id="ARBA00007871"/>
    </source>
</evidence>
<keyword evidence="6" id="KW-0678">Repressor</keyword>
<dbReference type="SMART" id="SM00529">
    <property type="entry name" value="HTH_DTXR"/>
    <property type="match status" value="1"/>
</dbReference>
<dbReference type="Gene3D" id="1.10.10.10">
    <property type="entry name" value="Winged helix-like DNA-binding domain superfamily/Winged helix DNA-binding domain"/>
    <property type="match status" value="1"/>
</dbReference>
<keyword evidence="5" id="KW-0963">Cytoplasm</keyword>
<feature type="domain" description="HTH dtxR-type" evidence="15">
    <location>
        <begin position="26"/>
        <end position="76"/>
    </location>
</feature>
<accession>A0A8J3D8P9</accession>
<proteinExistence type="inferred from homology"/>
<evidence type="ECO:0000256" key="4">
    <source>
        <dbReference type="ARBA" id="ARBA00022386"/>
    </source>
</evidence>
<dbReference type="AlphaFoldDB" id="A0A8J3D8P9"/>
<keyword evidence="7" id="KW-0805">Transcription regulation</keyword>
<dbReference type="Gene3D" id="1.10.60.10">
    <property type="entry name" value="Iron dependent repressor, metal binding and dimerisation domain"/>
    <property type="match status" value="1"/>
</dbReference>
<evidence type="ECO:0000313" key="17">
    <source>
        <dbReference type="EMBL" id="GHB90491.1"/>
    </source>
</evidence>
<dbReference type="InterPro" id="IPR022689">
    <property type="entry name" value="Iron_dep_repressor"/>
</dbReference>
<dbReference type="GO" id="GO:0005737">
    <property type="term" value="C:cytoplasm"/>
    <property type="evidence" value="ECO:0007669"/>
    <property type="project" value="UniProtKB-SubCell"/>
</dbReference>
<reference evidence="17" key="1">
    <citation type="journal article" date="2014" name="Int. J. Syst. Evol. Microbiol.">
        <title>Complete genome sequence of Corynebacterium casei LMG S-19264T (=DSM 44701T), isolated from a smear-ripened cheese.</title>
        <authorList>
            <consortium name="US DOE Joint Genome Institute (JGI-PGF)"/>
            <person name="Walter F."/>
            <person name="Albersmeier A."/>
            <person name="Kalinowski J."/>
            <person name="Ruckert C."/>
        </authorList>
    </citation>
    <scope>NUCLEOTIDE SEQUENCE</scope>
    <source>
        <strain evidence="17">KCTC 12870</strain>
    </source>
</reference>
<feature type="domain" description="Iron dependent repressor metal binding and dimerisation" evidence="16">
    <location>
        <begin position="82"/>
        <end position="137"/>
    </location>
</feature>
<evidence type="ECO:0000256" key="13">
    <source>
        <dbReference type="ARBA" id="ARBA00032593"/>
    </source>
</evidence>
<reference evidence="17" key="2">
    <citation type="submission" date="2020-09" db="EMBL/GenBank/DDBJ databases">
        <authorList>
            <person name="Sun Q."/>
            <person name="Kim S."/>
        </authorList>
    </citation>
    <scope>NUCLEOTIDE SEQUENCE</scope>
    <source>
        <strain evidence="17">KCTC 12870</strain>
    </source>
</reference>
<gene>
    <name evidence="17" type="ORF">GCM10007047_01550</name>
</gene>
<organism evidence="17 18">
    <name type="scientific">Cerasicoccus arenae</name>
    <dbReference type="NCBI Taxonomy" id="424488"/>
    <lineage>
        <taxon>Bacteria</taxon>
        <taxon>Pseudomonadati</taxon>
        <taxon>Verrucomicrobiota</taxon>
        <taxon>Opitutia</taxon>
        <taxon>Puniceicoccales</taxon>
        <taxon>Cerasicoccaceae</taxon>
        <taxon>Cerasicoccus</taxon>
    </lineage>
</organism>
<keyword evidence="11" id="KW-0464">Manganese</keyword>
<dbReference type="InterPro" id="IPR050536">
    <property type="entry name" value="DtxR_MntR_Metal-Reg"/>
</dbReference>
<dbReference type="InterPro" id="IPR036390">
    <property type="entry name" value="WH_DNA-bd_sf"/>
</dbReference>
<dbReference type="Proteomes" id="UP000642829">
    <property type="component" value="Unassembled WGS sequence"/>
</dbReference>
<keyword evidence="8" id="KW-0238">DNA-binding</keyword>
<comment type="subunit">
    <text evidence="3">Homodimer.</text>
</comment>
<keyword evidence="9" id="KW-0010">Activator</keyword>
<dbReference type="PANTHER" id="PTHR33238">
    <property type="entry name" value="IRON (METAL) DEPENDENT REPRESSOR, DTXR FAMILY"/>
    <property type="match status" value="1"/>
</dbReference>
<dbReference type="InterPro" id="IPR036421">
    <property type="entry name" value="Fe_dep_repressor_sf"/>
</dbReference>
<dbReference type="SUPFAM" id="SSF46785">
    <property type="entry name" value="Winged helix' DNA-binding domain"/>
    <property type="match status" value="1"/>
</dbReference>
<evidence type="ECO:0000256" key="1">
    <source>
        <dbReference type="ARBA" id="ARBA00004496"/>
    </source>
</evidence>
<dbReference type="EMBL" id="BMXG01000001">
    <property type="protein sequence ID" value="GHB90491.1"/>
    <property type="molecule type" value="Genomic_DNA"/>
</dbReference>
<dbReference type="GO" id="GO:0003677">
    <property type="term" value="F:DNA binding"/>
    <property type="evidence" value="ECO:0007669"/>
    <property type="project" value="UniProtKB-KW"/>
</dbReference>
<evidence type="ECO:0000256" key="11">
    <source>
        <dbReference type="ARBA" id="ARBA00023211"/>
    </source>
</evidence>
<comment type="caution">
    <text evidence="17">The sequence shown here is derived from an EMBL/GenBank/DDBJ whole genome shotgun (WGS) entry which is preliminary data.</text>
</comment>
<evidence type="ECO:0000313" key="18">
    <source>
        <dbReference type="Proteomes" id="UP000642829"/>
    </source>
</evidence>
<comment type="similarity">
    <text evidence="2">Belongs to the DtxR/MntR family.</text>
</comment>
<evidence type="ECO:0000256" key="6">
    <source>
        <dbReference type="ARBA" id="ARBA00022491"/>
    </source>
</evidence>